<dbReference type="WBParaSite" id="Hba_16435">
    <property type="protein sequence ID" value="Hba_16435"/>
    <property type="gene ID" value="Hba_16435"/>
</dbReference>
<comment type="subcellular location">
    <subcellularLocation>
        <location evidence="1">Nucleus</location>
    </subcellularLocation>
</comment>
<keyword evidence="6" id="KW-1185">Reference proteome</keyword>
<protein>
    <submittedName>
        <fullName evidence="7">Transcription initiation factor IIA subunit 1</fullName>
    </submittedName>
</protein>
<dbReference type="SUPFAM" id="SSF47396">
    <property type="entry name" value="Transcription factor IIA (TFIIA), alpha-helical domain"/>
    <property type="match status" value="1"/>
</dbReference>
<evidence type="ECO:0000313" key="6">
    <source>
        <dbReference type="Proteomes" id="UP000095283"/>
    </source>
</evidence>
<evidence type="ECO:0000313" key="7">
    <source>
        <dbReference type="WBParaSite" id="Hba_16435"/>
    </source>
</evidence>
<feature type="compositionally biased region" description="Acidic residues" evidence="5">
    <location>
        <begin position="299"/>
        <end position="323"/>
    </location>
</feature>
<dbReference type="SMART" id="SM01371">
    <property type="entry name" value="TFIIA"/>
    <property type="match status" value="1"/>
</dbReference>
<evidence type="ECO:0000256" key="1">
    <source>
        <dbReference type="ARBA" id="ARBA00004123"/>
    </source>
</evidence>
<dbReference type="Proteomes" id="UP000095283">
    <property type="component" value="Unplaced"/>
</dbReference>
<dbReference type="InterPro" id="IPR004855">
    <property type="entry name" value="TFIIA_asu/bsu"/>
</dbReference>
<dbReference type="SUPFAM" id="SSF50784">
    <property type="entry name" value="Transcription factor IIA (TFIIA), beta-barrel domain"/>
    <property type="match status" value="1"/>
</dbReference>
<reference evidence="7" key="1">
    <citation type="submission" date="2016-11" db="UniProtKB">
        <authorList>
            <consortium name="WormBaseParasite"/>
        </authorList>
    </citation>
    <scope>IDENTIFICATION</scope>
</reference>
<feature type="compositionally biased region" description="Polar residues" evidence="5">
    <location>
        <begin position="224"/>
        <end position="237"/>
    </location>
</feature>
<organism evidence="6 7">
    <name type="scientific">Heterorhabditis bacteriophora</name>
    <name type="common">Entomopathogenic nematode worm</name>
    <dbReference type="NCBI Taxonomy" id="37862"/>
    <lineage>
        <taxon>Eukaryota</taxon>
        <taxon>Metazoa</taxon>
        <taxon>Ecdysozoa</taxon>
        <taxon>Nematoda</taxon>
        <taxon>Chromadorea</taxon>
        <taxon>Rhabditida</taxon>
        <taxon>Rhabditina</taxon>
        <taxon>Rhabditomorpha</taxon>
        <taxon>Strongyloidea</taxon>
        <taxon>Heterorhabditidae</taxon>
        <taxon>Heterorhabditis</taxon>
    </lineage>
</organism>
<evidence type="ECO:0000256" key="4">
    <source>
        <dbReference type="ARBA" id="ARBA00023242"/>
    </source>
</evidence>
<keyword evidence="3" id="KW-0804">Transcription</keyword>
<dbReference type="GO" id="GO:0006367">
    <property type="term" value="P:transcription initiation at RNA polymerase II promoter"/>
    <property type="evidence" value="ECO:0007669"/>
    <property type="project" value="InterPro"/>
</dbReference>
<dbReference type="FunFam" id="2.30.18.10:FF:000008">
    <property type="entry name" value="Transcription factor TFIIA complex large subunit"/>
    <property type="match status" value="1"/>
</dbReference>
<dbReference type="PANTHER" id="PTHR12694">
    <property type="entry name" value="TRANSCRIPTION INITIATION FACTOR IIA SUBUNIT 1"/>
    <property type="match status" value="1"/>
</dbReference>
<dbReference type="AlphaFoldDB" id="A0A1I7XFI7"/>
<dbReference type="Pfam" id="PF03153">
    <property type="entry name" value="TFIIA"/>
    <property type="match status" value="1"/>
</dbReference>
<feature type="compositionally biased region" description="Basic and acidic residues" evidence="5">
    <location>
        <begin position="287"/>
        <end position="296"/>
    </location>
</feature>
<dbReference type="Gene3D" id="2.30.18.10">
    <property type="entry name" value="Transcription factor IIA (TFIIA), beta-barrel domain"/>
    <property type="match status" value="1"/>
</dbReference>
<keyword evidence="4" id="KW-0539">Nucleus</keyword>
<dbReference type="CDD" id="cd07976">
    <property type="entry name" value="TFIIA_alpha_beta_like"/>
    <property type="match status" value="1"/>
</dbReference>
<accession>A0A1I7XFI7</accession>
<feature type="region of interest" description="Disordered" evidence="5">
    <location>
        <begin position="264"/>
        <end position="323"/>
    </location>
</feature>
<proteinExistence type="inferred from homology"/>
<evidence type="ECO:0000256" key="5">
    <source>
        <dbReference type="SAM" id="MobiDB-lite"/>
    </source>
</evidence>
<feature type="compositionally biased region" description="Acidic residues" evidence="5">
    <location>
        <begin position="275"/>
        <end position="286"/>
    </location>
</feature>
<sequence length="376" mass="42024">MPGMTSVSVAYKYSVARQSVAGRVSVSDIYKGVIHDVINQVKEAFLDENVDVDILQQLKKEWEDKVTSSGCVEMESRNALHNIAPPPMRGQHVMPQRMGNVAQVRLQSNNPQLVSNQPHHTMHMDTQGQRPISMQYVQQPTMQQIQVQQNPMASGASFQPQIASGVRMVQSIQPGQQYVITQGAGQQLSQGVMFIHNSNVQHIPVTLPPTAVFQQRVNIQIEQKITRDSACSSSTPGNPREKKKKVSREEAEKIAIGLLRVLQLDGGGGGMSDSSSDEEEPDDDDDPLRRIADRIGDGQVDDGEQAIVEEDPLNSEDDQSDDEDLETLFDAENVIMCQFEKVHRARSKWKFQLKDGIMHIDNRDYCFQKCSGEAEW</sequence>
<evidence type="ECO:0000256" key="2">
    <source>
        <dbReference type="ARBA" id="ARBA00010059"/>
    </source>
</evidence>
<comment type="similarity">
    <text evidence="2">Belongs to the TFIIA subunit 1 family.</text>
</comment>
<dbReference type="GO" id="GO:0005672">
    <property type="term" value="C:transcription factor TFIIA complex"/>
    <property type="evidence" value="ECO:0007669"/>
    <property type="project" value="InterPro"/>
</dbReference>
<dbReference type="PANTHER" id="PTHR12694:SF8">
    <property type="entry name" value="TRANSCRIPTION INITIATION FACTOR IIA SUBUNIT 1"/>
    <property type="match status" value="1"/>
</dbReference>
<evidence type="ECO:0000256" key="3">
    <source>
        <dbReference type="ARBA" id="ARBA00023163"/>
    </source>
</evidence>
<dbReference type="Gene3D" id="1.10.287.100">
    <property type="match status" value="1"/>
</dbReference>
<dbReference type="InterPro" id="IPR009088">
    <property type="entry name" value="TFIIA_b-brl"/>
</dbReference>
<name>A0A1I7XFI7_HETBA</name>
<feature type="region of interest" description="Disordered" evidence="5">
    <location>
        <begin position="224"/>
        <end position="249"/>
    </location>
</feature>